<keyword evidence="5 6" id="KW-0067">ATP-binding</keyword>
<dbReference type="SUPFAM" id="SSF53067">
    <property type="entry name" value="Actin-like ATPase domain"/>
    <property type="match status" value="2"/>
</dbReference>
<dbReference type="EC" id="2.7.2.1" evidence="6"/>
<keyword evidence="6" id="KW-0479">Metal-binding</keyword>
<feature type="binding site" evidence="6">
    <location>
        <begin position="332"/>
        <end position="336"/>
    </location>
    <ligand>
        <name>ATP</name>
        <dbReference type="ChEBI" id="CHEBI:30616"/>
    </ligand>
</feature>
<evidence type="ECO:0000256" key="4">
    <source>
        <dbReference type="ARBA" id="ARBA00022777"/>
    </source>
</evidence>
<organism evidence="8 9">
    <name type="scientific">Carboxylicivirga linearis</name>
    <dbReference type="NCBI Taxonomy" id="1628157"/>
    <lineage>
        <taxon>Bacteria</taxon>
        <taxon>Pseudomonadati</taxon>
        <taxon>Bacteroidota</taxon>
        <taxon>Bacteroidia</taxon>
        <taxon>Marinilabiliales</taxon>
        <taxon>Marinilabiliaceae</taxon>
        <taxon>Carboxylicivirga</taxon>
    </lineage>
</organism>
<feature type="binding site" evidence="6">
    <location>
        <position position="386"/>
    </location>
    <ligand>
        <name>Mg(2+)</name>
        <dbReference type="ChEBI" id="CHEBI:18420"/>
    </ligand>
</feature>
<dbReference type="PIRSF" id="PIRSF000722">
    <property type="entry name" value="Acetate_prop_kin"/>
    <property type="match status" value="1"/>
</dbReference>
<dbReference type="InterPro" id="IPR023865">
    <property type="entry name" value="Aliphatic_acid_kinase_CS"/>
</dbReference>
<feature type="binding site" evidence="6">
    <location>
        <begin position="284"/>
        <end position="286"/>
    </location>
    <ligand>
        <name>ATP</name>
        <dbReference type="ChEBI" id="CHEBI:30616"/>
    </ligand>
</feature>
<dbReference type="PRINTS" id="PR00471">
    <property type="entry name" value="ACETATEKNASE"/>
</dbReference>
<reference evidence="8 9" key="1">
    <citation type="journal article" date="2015" name="Int. J. Syst. Evol. Microbiol.">
        <title>Carboxylicivirga linearis sp. nov., isolated from a sea cucumber culture pond.</title>
        <authorList>
            <person name="Wang F.Q."/>
            <person name="Zhou Y.X."/>
            <person name="Lin X.Z."/>
            <person name="Chen G.J."/>
            <person name="Du Z.J."/>
        </authorList>
    </citation>
    <scope>NUCLEOTIDE SEQUENCE [LARGE SCALE GENOMIC DNA]</scope>
    <source>
        <strain evidence="8 9">FB218</strain>
    </source>
</reference>
<accession>A0ABS5K1H4</accession>
<keyword evidence="4 6" id="KW-0418">Kinase</keyword>
<feature type="active site" description="Proton donor/acceptor" evidence="6">
    <location>
        <position position="149"/>
    </location>
</feature>
<evidence type="ECO:0000256" key="2">
    <source>
        <dbReference type="ARBA" id="ARBA00022679"/>
    </source>
</evidence>
<feature type="binding site" evidence="6">
    <location>
        <position position="7"/>
    </location>
    <ligand>
        <name>Mg(2+)</name>
        <dbReference type="ChEBI" id="CHEBI:18420"/>
    </ligand>
</feature>
<dbReference type="GO" id="GO:0016301">
    <property type="term" value="F:kinase activity"/>
    <property type="evidence" value="ECO:0007669"/>
    <property type="project" value="UniProtKB-KW"/>
</dbReference>
<feature type="site" description="Transition state stabilizer" evidence="6">
    <location>
        <position position="242"/>
    </location>
</feature>
<comment type="subcellular location">
    <subcellularLocation>
        <location evidence="6">Cytoplasm</location>
    </subcellularLocation>
</comment>
<comment type="function">
    <text evidence="6">Catalyzes the formation of acetyl phosphate from acetate and ATP. Can also catalyze the reverse reaction.</text>
</comment>
<dbReference type="PROSITE" id="PS01075">
    <property type="entry name" value="ACETATE_KINASE_1"/>
    <property type="match status" value="1"/>
</dbReference>
<dbReference type="PANTHER" id="PTHR21060:SF15">
    <property type="entry name" value="ACETATE KINASE-RELATED"/>
    <property type="match status" value="1"/>
</dbReference>
<evidence type="ECO:0000256" key="3">
    <source>
        <dbReference type="ARBA" id="ARBA00022741"/>
    </source>
</evidence>
<dbReference type="PANTHER" id="PTHR21060">
    <property type="entry name" value="ACETATE KINASE"/>
    <property type="match status" value="1"/>
</dbReference>
<evidence type="ECO:0000256" key="6">
    <source>
        <dbReference type="HAMAP-Rule" id="MF_00020"/>
    </source>
</evidence>
<keyword evidence="6" id="KW-0963">Cytoplasm</keyword>
<keyword evidence="9" id="KW-1185">Reference proteome</keyword>
<dbReference type="Gene3D" id="3.30.420.40">
    <property type="match status" value="2"/>
</dbReference>
<feature type="binding site" evidence="6">
    <location>
        <position position="92"/>
    </location>
    <ligand>
        <name>substrate</name>
    </ligand>
</feature>
<dbReference type="InterPro" id="IPR043129">
    <property type="entry name" value="ATPase_NBD"/>
</dbReference>
<evidence type="ECO:0000256" key="5">
    <source>
        <dbReference type="ARBA" id="ARBA00022840"/>
    </source>
</evidence>
<evidence type="ECO:0000256" key="7">
    <source>
        <dbReference type="RuleBase" id="RU003835"/>
    </source>
</evidence>
<protein>
    <recommendedName>
        <fullName evidence="6">Acetate kinase</fullName>
        <ecNumber evidence="6">2.7.2.1</ecNumber>
    </recommendedName>
    <alternativeName>
        <fullName evidence="6">Acetokinase</fullName>
    </alternativeName>
</protein>
<dbReference type="RefSeq" id="WP_212218559.1">
    <property type="nucleotide sequence ID" value="NZ_JAGUCO010000024.1"/>
</dbReference>
<keyword evidence="3 6" id="KW-0547">Nucleotide-binding</keyword>
<comment type="subunit">
    <text evidence="6">Homodimer.</text>
</comment>
<gene>
    <name evidence="6" type="primary">ackA</name>
    <name evidence="8" type="ORF">KEM10_19760</name>
</gene>
<keyword evidence="6" id="KW-0460">Magnesium</keyword>
<comment type="caution">
    <text evidence="8">The sequence shown here is derived from an EMBL/GenBank/DDBJ whole genome shotgun (WGS) entry which is preliminary data.</text>
</comment>
<dbReference type="Proteomes" id="UP000708576">
    <property type="component" value="Unassembled WGS sequence"/>
</dbReference>
<comment type="cofactor">
    <cofactor evidence="6">
        <name>Mg(2+)</name>
        <dbReference type="ChEBI" id="CHEBI:18420"/>
    </cofactor>
    <cofactor evidence="6">
        <name>Mn(2+)</name>
        <dbReference type="ChEBI" id="CHEBI:29035"/>
    </cofactor>
    <text evidence="6">Mg(2+). Can also accept Mn(2+).</text>
</comment>
<feature type="binding site" evidence="6">
    <location>
        <begin position="209"/>
        <end position="213"/>
    </location>
    <ligand>
        <name>ATP</name>
        <dbReference type="ChEBI" id="CHEBI:30616"/>
    </ligand>
</feature>
<dbReference type="InterPro" id="IPR000890">
    <property type="entry name" value="Aliphatic_acid_kin_short-chain"/>
</dbReference>
<dbReference type="EMBL" id="JAGUCO010000024">
    <property type="protein sequence ID" value="MBS2100531.1"/>
    <property type="molecule type" value="Genomic_DNA"/>
</dbReference>
<proteinExistence type="inferred from homology"/>
<comment type="pathway">
    <text evidence="6">Metabolic intermediate biosynthesis; acetyl-CoA biosynthesis; acetyl-CoA from acetate: step 1/2.</text>
</comment>
<feature type="site" description="Transition state stabilizer" evidence="6">
    <location>
        <position position="181"/>
    </location>
</feature>
<dbReference type="HAMAP" id="MF_00020">
    <property type="entry name" value="Acetate_kinase"/>
    <property type="match status" value="1"/>
</dbReference>
<feature type="binding site" evidence="6">
    <location>
        <position position="14"/>
    </location>
    <ligand>
        <name>ATP</name>
        <dbReference type="ChEBI" id="CHEBI:30616"/>
    </ligand>
</feature>
<evidence type="ECO:0000313" key="8">
    <source>
        <dbReference type="EMBL" id="MBS2100531.1"/>
    </source>
</evidence>
<dbReference type="Pfam" id="PF00871">
    <property type="entry name" value="Acetate_kinase"/>
    <property type="match status" value="1"/>
</dbReference>
<comment type="similarity">
    <text evidence="1 6 7">Belongs to the acetokinase family.</text>
</comment>
<name>A0ABS5K1H4_9BACT</name>
<evidence type="ECO:0000256" key="1">
    <source>
        <dbReference type="ARBA" id="ARBA00008748"/>
    </source>
</evidence>
<keyword evidence="2 6" id="KW-0808">Transferase</keyword>
<dbReference type="PROSITE" id="PS01076">
    <property type="entry name" value="ACETATE_KINASE_2"/>
    <property type="match status" value="1"/>
</dbReference>
<sequence>MIILVLNSGSSSIKYQLFNIEEQEQLLAKGIVERIGIEGGALKHCVNGVSQLIVEKSIPDHTVGLKLIFDHLTSAEGGVLKELSEIDAVGHRVVHGGELFKESIVINDNVKQQVVECAELAPLHNPANLKGILSVEVLLPDVQQVAVFDTSFHQTMPKHAFLYGIPYQFYEKYKIRRYGFHGISHKYVAQIGAKLCNKEFTKSKIITCHLGNGASITAIENGESIDTSMGFTPVTGLMMGTRCGSLDPGILLFLEEKEQLSIRGISSLINKQSGLQGISGISSDMRDIEQAAGEGIYRAQLALDMYVYRLRKKIASFIGALDGIDMLVFTGGIGENSYRVREEVCKKLSFLGLQVDSHRNMETCGQTGIISSHESSVSVAVVNTNEELVIARETYGILNNTNKG</sequence>
<comment type="catalytic activity">
    <reaction evidence="6">
        <text>acetate + ATP = acetyl phosphate + ADP</text>
        <dbReference type="Rhea" id="RHEA:11352"/>
        <dbReference type="ChEBI" id="CHEBI:22191"/>
        <dbReference type="ChEBI" id="CHEBI:30089"/>
        <dbReference type="ChEBI" id="CHEBI:30616"/>
        <dbReference type="ChEBI" id="CHEBI:456216"/>
        <dbReference type="EC" id="2.7.2.1"/>
    </reaction>
</comment>
<dbReference type="NCBIfam" id="TIGR00016">
    <property type="entry name" value="ackA"/>
    <property type="match status" value="1"/>
</dbReference>
<dbReference type="CDD" id="cd24010">
    <property type="entry name" value="ASKHA_NBD_AcK_PK"/>
    <property type="match status" value="1"/>
</dbReference>
<evidence type="ECO:0000313" key="9">
    <source>
        <dbReference type="Proteomes" id="UP000708576"/>
    </source>
</evidence>
<dbReference type="InterPro" id="IPR004372">
    <property type="entry name" value="Ac/propionate_kinase"/>
</dbReference>